<organism evidence="4 5">
    <name type="scientific">Conchiformibius kuhniae</name>
    <dbReference type="NCBI Taxonomy" id="211502"/>
    <lineage>
        <taxon>Bacteria</taxon>
        <taxon>Pseudomonadati</taxon>
        <taxon>Pseudomonadota</taxon>
        <taxon>Betaproteobacteria</taxon>
        <taxon>Neisseriales</taxon>
        <taxon>Neisseriaceae</taxon>
        <taxon>Conchiformibius</taxon>
    </lineage>
</organism>
<name>A0A8T9MTU5_9NEIS</name>
<evidence type="ECO:0000313" key="4">
    <source>
        <dbReference type="EMBL" id="UOP05017.1"/>
    </source>
</evidence>
<dbReference type="Gene3D" id="2.40.160.90">
    <property type="match status" value="1"/>
</dbReference>
<proteinExistence type="predicted"/>
<dbReference type="KEGG" id="ckh:LVJ77_01455"/>
<feature type="region of interest" description="Disordered" evidence="2">
    <location>
        <begin position="1"/>
        <end position="38"/>
    </location>
</feature>
<dbReference type="RefSeq" id="WP_027009145.1">
    <property type="nucleotide sequence ID" value="NZ_CP091521.1"/>
</dbReference>
<comment type="subcellular location">
    <subcellularLocation>
        <location evidence="1">Cell outer membrane</location>
    </subcellularLocation>
</comment>
<gene>
    <name evidence="4" type="ORF">LVJ77_01455</name>
</gene>
<feature type="domain" description="Transferrin-binding protein B C-lobe/N-lobe beta-barrel" evidence="3">
    <location>
        <begin position="159"/>
        <end position="256"/>
    </location>
</feature>
<evidence type="ECO:0000256" key="1">
    <source>
        <dbReference type="ARBA" id="ARBA00004442"/>
    </source>
</evidence>
<dbReference type="InterPro" id="IPR011250">
    <property type="entry name" value="OMP/PagP_B-barrel"/>
</dbReference>
<reference evidence="4" key="1">
    <citation type="journal article" date="2022" name="Res Sq">
        <title>Evolution of multicellular longitudinally dividing oral cavity symbionts (Neisseriaceae).</title>
        <authorList>
            <person name="Nyongesa S."/>
            <person name="Weber P."/>
            <person name="Bernet E."/>
            <person name="Pullido F."/>
            <person name="Nieckarz M."/>
            <person name="Delaby M."/>
            <person name="Nieves C."/>
            <person name="Viehboeck T."/>
            <person name="Krause N."/>
            <person name="Rivera-Millot A."/>
            <person name="Nakamura A."/>
            <person name="Vischer N."/>
            <person name="VanNieuwenhze M."/>
            <person name="Brun Y."/>
            <person name="Cava F."/>
            <person name="Bulgheresi S."/>
            <person name="Veyrier F."/>
        </authorList>
    </citation>
    <scope>NUCLEOTIDE SEQUENCE</scope>
    <source>
        <strain evidence="4">17694</strain>
    </source>
</reference>
<reference evidence="4" key="2">
    <citation type="submission" date="2024-09" db="EMBL/GenBank/DDBJ databases">
        <authorList>
            <person name="Veyrier F.J."/>
        </authorList>
    </citation>
    <scope>NUCLEOTIDE SEQUENCE</scope>
    <source>
        <strain evidence="4">17694</strain>
    </source>
</reference>
<keyword evidence="5" id="KW-1185">Reference proteome</keyword>
<dbReference type="EMBL" id="CP091521">
    <property type="protein sequence ID" value="UOP05017.1"/>
    <property type="molecule type" value="Genomic_DNA"/>
</dbReference>
<protein>
    <submittedName>
        <fullName evidence="4">Transferrin-binding protein-like solute binding protein</fullName>
    </submittedName>
</protein>
<dbReference type="SUPFAM" id="SSF56925">
    <property type="entry name" value="OMPA-like"/>
    <property type="match status" value="1"/>
</dbReference>
<evidence type="ECO:0000259" key="3">
    <source>
        <dbReference type="Pfam" id="PF01298"/>
    </source>
</evidence>
<dbReference type="GO" id="GO:0009279">
    <property type="term" value="C:cell outer membrane"/>
    <property type="evidence" value="ECO:0007669"/>
    <property type="project" value="UniProtKB-SubCell"/>
</dbReference>
<evidence type="ECO:0000313" key="5">
    <source>
        <dbReference type="Proteomes" id="UP000831534"/>
    </source>
</evidence>
<dbReference type="Proteomes" id="UP000831534">
    <property type="component" value="Chromosome"/>
</dbReference>
<dbReference type="InterPro" id="IPR001677">
    <property type="entry name" value="TbpB_B_D"/>
</dbReference>
<feature type="compositionally biased region" description="Low complexity" evidence="2">
    <location>
        <begin position="1"/>
        <end position="13"/>
    </location>
</feature>
<sequence length="258" mass="27601">MLAACSSGSSSSGNHTSRAPNVHGGGSGASSSATSGNAVVRDENKPLAQTAGHYVGFESKNKQLQTYWGKIGTTDKPFEVARINGQEIQLVTKAQPDDDGDFYRWWEGNPHHGGWIANISKHLEHARYGRVSKMPGLDDNKAYFFAQGNVSTSLPTTRDNLTYRGRGLMFNFGGGNKKVDADSEFTVNFFNKTVNGTLSGANTVRFSADIQGSHFSSKDKSAVEVKGAFYGADAAEMAGVFRDTGQNIGGAFGAKKQQ</sequence>
<evidence type="ECO:0000256" key="2">
    <source>
        <dbReference type="SAM" id="MobiDB-lite"/>
    </source>
</evidence>
<accession>A0A8T9MTU5</accession>
<dbReference type="Pfam" id="PF01298">
    <property type="entry name" value="TbpB_B_D"/>
    <property type="match status" value="1"/>
</dbReference>
<dbReference type="AlphaFoldDB" id="A0A8T9MTU5"/>